<organism evidence="1 2">
    <name type="scientific">Enhygromyxa salina</name>
    <dbReference type="NCBI Taxonomy" id="215803"/>
    <lineage>
        <taxon>Bacteria</taxon>
        <taxon>Pseudomonadati</taxon>
        <taxon>Myxococcota</taxon>
        <taxon>Polyangia</taxon>
        <taxon>Nannocystales</taxon>
        <taxon>Nannocystaceae</taxon>
        <taxon>Enhygromyxa</taxon>
    </lineage>
</organism>
<evidence type="ECO:0000313" key="1">
    <source>
        <dbReference type="EMBL" id="PRQ05697.1"/>
    </source>
</evidence>
<protein>
    <submittedName>
        <fullName evidence="1">Uncharacterized protein</fullName>
    </submittedName>
</protein>
<reference evidence="1 2" key="1">
    <citation type="submission" date="2018-03" db="EMBL/GenBank/DDBJ databases">
        <title>Draft Genome Sequences of the Obligatory Marine Myxobacteria Enhygromyxa salina SWB005.</title>
        <authorList>
            <person name="Poehlein A."/>
            <person name="Moghaddam J.A."/>
            <person name="Harms H."/>
            <person name="Alanjari M."/>
            <person name="Koenig G.M."/>
            <person name="Daniel R."/>
            <person name="Schaeberle T.F."/>
        </authorList>
    </citation>
    <scope>NUCLEOTIDE SEQUENCE [LARGE SCALE GENOMIC DNA]</scope>
    <source>
        <strain evidence="1 2">SWB005</strain>
    </source>
</reference>
<dbReference type="EMBL" id="PVNK01000006">
    <property type="protein sequence ID" value="PRQ05697.1"/>
    <property type="molecule type" value="Genomic_DNA"/>
</dbReference>
<comment type="caution">
    <text evidence="1">The sequence shown here is derived from an EMBL/GenBank/DDBJ whole genome shotgun (WGS) entry which is preliminary data.</text>
</comment>
<proteinExistence type="predicted"/>
<keyword evidence="2" id="KW-1185">Reference proteome</keyword>
<name>A0A2S9YKP5_9BACT</name>
<dbReference type="AlphaFoldDB" id="A0A2S9YKP5"/>
<dbReference type="Proteomes" id="UP000237968">
    <property type="component" value="Unassembled WGS sequence"/>
</dbReference>
<sequence>MLESHFGRQARWARNLGIGLRTLRERRTLLGGLETKLAARDAEQTALIATRLGELLADGGVELRSADDQRPCVALASVGLELASLRTFVGGLVALAKRLAALPPELPAPAVIRDHLQAWTQAARSLRGQIRPSALTIELTRDELRVAVACDDDDDGQVRATQLVLDPKLALPTRHHLIWAGDTELPEHELALALSPSASSIQRLISG</sequence>
<gene>
    <name evidence="1" type="ORF">ENSA5_01940</name>
</gene>
<evidence type="ECO:0000313" key="2">
    <source>
        <dbReference type="Proteomes" id="UP000237968"/>
    </source>
</evidence>
<dbReference type="OrthoDB" id="5497486at2"/>
<dbReference type="RefSeq" id="WP_106389676.1">
    <property type="nucleotide sequence ID" value="NZ_PVNK01000006.1"/>
</dbReference>
<accession>A0A2S9YKP5</accession>